<dbReference type="Proteomes" id="UP000286931">
    <property type="component" value="Unassembled WGS sequence"/>
</dbReference>
<dbReference type="AlphaFoldDB" id="A0A401YLN8"/>
<proteinExistence type="predicted"/>
<protein>
    <recommendedName>
        <fullName evidence="2">Glycoside-hydrolase family GH114 TIM-barrel domain-containing protein</fullName>
    </recommendedName>
</protein>
<gene>
    <name evidence="3" type="ORF">EHYA_03187</name>
</gene>
<sequence>MRPPARRRRRTLLLALAGVVTATLLTGCASEGIEIAPVPAPNPPAPASIAPPAPGVVRPDPHARFDYQLGGAYAPPPGVRVLSRDRTARPEPGRYNICYVNAFQVQPDALDRWQREHPDLLLRDGGTLVMDTEWNEALLDISTDAKRTALASIVGDWIDECARSGFQAVEPDNFESYTRSHRLLTPADDIAFARLLAARAHAAHLAIAQKNGAELLDRSSDVGFDFAVAEECGRHDECGAYASAYANRVFVVEYAKPRFIATCRAWGGKVSVVLRDRDVTPAGNREYRYETC</sequence>
<dbReference type="PROSITE" id="PS51257">
    <property type="entry name" value="PROKAR_LIPOPROTEIN"/>
    <property type="match status" value="1"/>
</dbReference>
<reference evidence="3 4" key="1">
    <citation type="submission" date="2018-12" db="EMBL/GenBank/DDBJ databases">
        <title>Draft genome sequence of Embleya hyalina NBRC 13850T.</title>
        <authorList>
            <person name="Komaki H."/>
            <person name="Hosoyama A."/>
            <person name="Kimura A."/>
            <person name="Ichikawa N."/>
            <person name="Tamura T."/>
        </authorList>
    </citation>
    <scope>NUCLEOTIDE SEQUENCE [LARGE SCALE GENOMIC DNA]</scope>
    <source>
        <strain evidence="3 4">NBRC 13850</strain>
    </source>
</reference>
<dbReference type="SUPFAM" id="SSF51445">
    <property type="entry name" value="(Trans)glycosidases"/>
    <property type="match status" value="1"/>
</dbReference>
<keyword evidence="1" id="KW-0732">Signal</keyword>
<dbReference type="OrthoDB" id="319933at2"/>
<dbReference type="InterPro" id="IPR013785">
    <property type="entry name" value="Aldolase_TIM"/>
</dbReference>
<dbReference type="InterPro" id="IPR017853">
    <property type="entry name" value="GH"/>
</dbReference>
<evidence type="ECO:0000313" key="4">
    <source>
        <dbReference type="Proteomes" id="UP000286931"/>
    </source>
</evidence>
<organism evidence="3 4">
    <name type="scientific">Embleya hyalina</name>
    <dbReference type="NCBI Taxonomy" id="516124"/>
    <lineage>
        <taxon>Bacteria</taxon>
        <taxon>Bacillati</taxon>
        <taxon>Actinomycetota</taxon>
        <taxon>Actinomycetes</taxon>
        <taxon>Kitasatosporales</taxon>
        <taxon>Streptomycetaceae</taxon>
        <taxon>Embleya</taxon>
    </lineage>
</organism>
<name>A0A401YLN8_9ACTN</name>
<evidence type="ECO:0000259" key="2">
    <source>
        <dbReference type="Pfam" id="PF03537"/>
    </source>
</evidence>
<dbReference type="Gene3D" id="3.20.20.70">
    <property type="entry name" value="Aldolase class I"/>
    <property type="match status" value="1"/>
</dbReference>
<evidence type="ECO:0000256" key="1">
    <source>
        <dbReference type="SAM" id="SignalP"/>
    </source>
</evidence>
<dbReference type="RefSeq" id="WP_126637641.1">
    <property type="nucleotide sequence ID" value="NZ_BIFH01000018.1"/>
</dbReference>
<accession>A0A401YLN8</accession>
<dbReference type="Pfam" id="PF03537">
    <property type="entry name" value="Glyco_hydro_114"/>
    <property type="match status" value="1"/>
</dbReference>
<comment type="caution">
    <text evidence="3">The sequence shown here is derived from an EMBL/GenBank/DDBJ whole genome shotgun (WGS) entry which is preliminary data.</text>
</comment>
<feature type="chain" id="PRO_5038580942" description="Glycoside-hydrolase family GH114 TIM-barrel domain-containing protein" evidence="1">
    <location>
        <begin position="23"/>
        <end position="292"/>
    </location>
</feature>
<dbReference type="PANTHER" id="PTHR35273">
    <property type="entry name" value="ALPHA-1,4 POLYGALACTOSAMINIDASE, PUTATIVE (AFU_ORTHOLOGUE AFUA_3G07890)-RELATED"/>
    <property type="match status" value="1"/>
</dbReference>
<feature type="domain" description="Glycoside-hydrolase family GH114 TIM-barrel" evidence="2">
    <location>
        <begin position="65"/>
        <end position="280"/>
    </location>
</feature>
<evidence type="ECO:0000313" key="3">
    <source>
        <dbReference type="EMBL" id="GCD95513.1"/>
    </source>
</evidence>
<dbReference type="EMBL" id="BIFH01000018">
    <property type="protein sequence ID" value="GCD95513.1"/>
    <property type="molecule type" value="Genomic_DNA"/>
</dbReference>
<feature type="signal peptide" evidence="1">
    <location>
        <begin position="1"/>
        <end position="22"/>
    </location>
</feature>
<dbReference type="InterPro" id="IPR004352">
    <property type="entry name" value="GH114_TIM-barrel"/>
</dbReference>
<dbReference type="PANTHER" id="PTHR35273:SF2">
    <property type="entry name" value="ALPHA-GALACTOSIDASE"/>
    <property type="match status" value="1"/>
</dbReference>
<keyword evidence="4" id="KW-1185">Reference proteome</keyword>